<evidence type="ECO:0000313" key="3">
    <source>
        <dbReference type="Proteomes" id="UP000626109"/>
    </source>
</evidence>
<evidence type="ECO:0000313" key="2">
    <source>
        <dbReference type="EMBL" id="CAE8679251.1"/>
    </source>
</evidence>
<dbReference type="Pfam" id="PF02213">
    <property type="entry name" value="GYF"/>
    <property type="match status" value="1"/>
</dbReference>
<dbReference type="Gene3D" id="3.30.1490.40">
    <property type="match status" value="1"/>
</dbReference>
<sequence length="128" mass="13914">MEAPGAGDGLAWFYLDSTRKEFGPFPNEMMREWYMQGFFPIGEGLLVRLPSWKQHVPLRMVYPDVSEAFIGQPRTSSPAPQPPPQVDLYSGFSDNQLPYQVDDHLNLMGGMGGSMGGSIGGSMAGGLG</sequence>
<dbReference type="InterPro" id="IPR035445">
    <property type="entry name" value="GYF-like_dom_sf"/>
</dbReference>
<feature type="domain" description="GYF" evidence="1">
    <location>
        <begin position="9"/>
        <end position="66"/>
    </location>
</feature>
<protein>
    <recommendedName>
        <fullName evidence="1">GYF domain-containing protein</fullName>
    </recommendedName>
</protein>
<dbReference type="Proteomes" id="UP000626109">
    <property type="component" value="Unassembled WGS sequence"/>
</dbReference>
<proteinExistence type="predicted"/>
<comment type="caution">
    <text evidence="2">The sequence shown here is derived from an EMBL/GenBank/DDBJ whole genome shotgun (WGS) entry which is preliminary data.</text>
</comment>
<dbReference type="PROSITE" id="PS50829">
    <property type="entry name" value="GYF"/>
    <property type="match status" value="1"/>
</dbReference>
<dbReference type="SUPFAM" id="SSF55277">
    <property type="entry name" value="GYF domain"/>
    <property type="match status" value="1"/>
</dbReference>
<dbReference type="EMBL" id="CAJNNW010025750">
    <property type="protein sequence ID" value="CAE8679251.1"/>
    <property type="molecule type" value="Genomic_DNA"/>
</dbReference>
<organism evidence="2 3">
    <name type="scientific">Polarella glacialis</name>
    <name type="common">Dinoflagellate</name>
    <dbReference type="NCBI Taxonomy" id="89957"/>
    <lineage>
        <taxon>Eukaryota</taxon>
        <taxon>Sar</taxon>
        <taxon>Alveolata</taxon>
        <taxon>Dinophyceae</taxon>
        <taxon>Suessiales</taxon>
        <taxon>Suessiaceae</taxon>
        <taxon>Polarella</taxon>
    </lineage>
</organism>
<dbReference type="AlphaFoldDB" id="A0A813JIU6"/>
<gene>
    <name evidence="2" type="ORF">PGLA2088_LOCUS21263</name>
</gene>
<accession>A0A813JIU6</accession>
<name>A0A813JIU6_POLGL</name>
<reference evidence="2" key="1">
    <citation type="submission" date="2021-02" db="EMBL/GenBank/DDBJ databases">
        <authorList>
            <person name="Dougan E. K."/>
            <person name="Rhodes N."/>
            <person name="Thang M."/>
            <person name="Chan C."/>
        </authorList>
    </citation>
    <scope>NUCLEOTIDE SEQUENCE</scope>
</reference>
<feature type="non-terminal residue" evidence="2">
    <location>
        <position position="1"/>
    </location>
</feature>
<dbReference type="InterPro" id="IPR003169">
    <property type="entry name" value="GYF"/>
</dbReference>
<dbReference type="SMART" id="SM00444">
    <property type="entry name" value="GYF"/>
    <property type="match status" value="1"/>
</dbReference>
<evidence type="ECO:0000259" key="1">
    <source>
        <dbReference type="PROSITE" id="PS50829"/>
    </source>
</evidence>